<protein>
    <submittedName>
        <fullName evidence="1">Uncharacterized protein</fullName>
    </submittedName>
</protein>
<reference evidence="1" key="1">
    <citation type="journal article" date="2015" name="Nature">
        <title>Complex archaea that bridge the gap between prokaryotes and eukaryotes.</title>
        <authorList>
            <person name="Spang A."/>
            <person name="Saw J.H."/>
            <person name="Jorgensen S.L."/>
            <person name="Zaremba-Niedzwiedzka K."/>
            <person name="Martijn J."/>
            <person name="Lind A.E."/>
            <person name="van Eijk R."/>
            <person name="Schleper C."/>
            <person name="Guy L."/>
            <person name="Ettema T.J."/>
        </authorList>
    </citation>
    <scope>NUCLEOTIDE SEQUENCE</scope>
</reference>
<gene>
    <name evidence="1" type="ORF">LCGC14_2412720</name>
</gene>
<sequence>MLVKISCQTELHPDPKEGAGHDSYTAKIKQRLSLYKLLYDAATQLFGLGAIATEDMRLEYWESLESSGNEGLRLRLLVEIPESFELCTNGLRSVLEHLTKQGLHVVTKE</sequence>
<comment type="caution">
    <text evidence="1">The sequence shown here is derived from an EMBL/GenBank/DDBJ whole genome shotgun (WGS) entry which is preliminary data.</text>
</comment>
<accession>A0A0F9CE78</accession>
<organism evidence="1">
    <name type="scientific">marine sediment metagenome</name>
    <dbReference type="NCBI Taxonomy" id="412755"/>
    <lineage>
        <taxon>unclassified sequences</taxon>
        <taxon>metagenomes</taxon>
        <taxon>ecological metagenomes</taxon>
    </lineage>
</organism>
<dbReference type="AlphaFoldDB" id="A0A0F9CE78"/>
<name>A0A0F9CE78_9ZZZZ</name>
<proteinExistence type="predicted"/>
<evidence type="ECO:0000313" key="1">
    <source>
        <dbReference type="EMBL" id="KKL24697.1"/>
    </source>
</evidence>
<dbReference type="EMBL" id="LAZR01036493">
    <property type="protein sequence ID" value="KKL24697.1"/>
    <property type="molecule type" value="Genomic_DNA"/>
</dbReference>